<gene>
    <name evidence="2" type="ORF">Nepgr_012122</name>
</gene>
<name>A0AAD3SGF4_NEPGR</name>
<accession>A0AAD3SGF4</accession>
<evidence type="ECO:0000313" key="3">
    <source>
        <dbReference type="Proteomes" id="UP001279734"/>
    </source>
</evidence>
<evidence type="ECO:0000313" key="2">
    <source>
        <dbReference type="EMBL" id="GMH10281.1"/>
    </source>
</evidence>
<sequence>MKFIGYQSLLLGQKERHWDERGQPGGISEPRRESRRGREVAGVRSDWTNESKYRTKGRLRRWVERRTGLGCENLRLDYCFQ</sequence>
<dbReference type="AlphaFoldDB" id="A0AAD3SGF4"/>
<dbReference type="EMBL" id="BSYO01000010">
    <property type="protein sequence ID" value="GMH10281.1"/>
    <property type="molecule type" value="Genomic_DNA"/>
</dbReference>
<organism evidence="2 3">
    <name type="scientific">Nepenthes gracilis</name>
    <name type="common">Slender pitcher plant</name>
    <dbReference type="NCBI Taxonomy" id="150966"/>
    <lineage>
        <taxon>Eukaryota</taxon>
        <taxon>Viridiplantae</taxon>
        <taxon>Streptophyta</taxon>
        <taxon>Embryophyta</taxon>
        <taxon>Tracheophyta</taxon>
        <taxon>Spermatophyta</taxon>
        <taxon>Magnoliopsida</taxon>
        <taxon>eudicotyledons</taxon>
        <taxon>Gunneridae</taxon>
        <taxon>Pentapetalae</taxon>
        <taxon>Caryophyllales</taxon>
        <taxon>Nepenthaceae</taxon>
        <taxon>Nepenthes</taxon>
    </lineage>
</organism>
<evidence type="ECO:0000256" key="1">
    <source>
        <dbReference type="SAM" id="MobiDB-lite"/>
    </source>
</evidence>
<keyword evidence="3" id="KW-1185">Reference proteome</keyword>
<proteinExistence type="predicted"/>
<dbReference type="Proteomes" id="UP001279734">
    <property type="component" value="Unassembled WGS sequence"/>
</dbReference>
<feature type="region of interest" description="Disordered" evidence="1">
    <location>
        <begin position="16"/>
        <end position="40"/>
    </location>
</feature>
<reference evidence="2" key="1">
    <citation type="submission" date="2023-05" db="EMBL/GenBank/DDBJ databases">
        <title>Nepenthes gracilis genome sequencing.</title>
        <authorList>
            <person name="Fukushima K."/>
        </authorList>
    </citation>
    <scope>NUCLEOTIDE SEQUENCE</scope>
    <source>
        <strain evidence="2">SING2019-196</strain>
    </source>
</reference>
<feature type="compositionally biased region" description="Basic and acidic residues" evidence="1">
    <location>
        <begin position="29"/>
        <end position="40"/>
    </location>
</feature>
<comment type="caution">
    <text evidence="2">The sequence shown here is derived from an EMBL/GenBank/DDBJ whole genome shotgun (WGS) entry which is preliminary data.</text>
</comment>
<protein>
    <submittedName>
        <fullName evidence="2">Uncharacterized protein</fullName>
    </submittedName>
</protein>